<feature type="domain" description="RRM" evidence="5">
    <location>
        <begin position="59"/>
        <end position="137"/>
    </location>
</feature>
<evidence type="ECO:0000256" key="1">
    <source>
        <dbReference type="ARBA" id="ARBA00022884"/>
    </source>
</evidence>
<dbReference type="HOGENOM" id="CLU_1638581_0_0_1"/>
<feature type="compositionally biased region" description="Basic and acidic residues" evidence="3">
    <location>
        <begin position="134"/>
        <end position="150"/>
    </location>
</feature>
<keyword evidence="4" id="KW-0732">Signal</keyword>
<dbReference type="GeneID" id="17310795"/>
<protein>
    <recommendedName>
        <fullName evidence="5">RRM domain-containing protein</fullName>
    </recommendedName>
</protein>
<dbReference type="SMART" id="SM00361">
    <property type="entry name" value="RRM_1"/>
    <property type="match status" value="1"/>
</dbReference>
<feature type="chain" id="PRO_5008772036" description="RRM domain-containing protein" evidence="4">
    <location>
        <begin position="20"/>
        <end position="162"/>
    </location>
</feature>
<dbReference type="InterPro" id="IPR003954">
    <property type="entry name" value="RRM_euk-type"/>
</dbReference>
<dbReference type="InterPro" id="IPR012677">
    <property type="entry name" value="Nucleotide-bd_a/b_plait_sf"/>
</dbReference>
<dbReference type="PaxDb" id="55529-EKX54003"/>
<gene>
    <name evidence="6" type="ORF">GUITHDRAFT_132430</name>
</gene>
<evidence type="ECO:0000313" key="8">
    <source>
        <dbReference type="Proteomes" id="UP000011087"/>
    </source>
</evidence>
<dbReference type="eggNOG" id="KOG0118">
    <property type="taxonomic scope" value="Eukaryota"/>
</dbReference>
<reference evidence="6 8" key="1">
    <citation type="journal article" date="2012" name="Nature">
        <title>Algal genomes reveal evolutionary mosaicism and the fate of nucleomorphs.</title>
        <authorList>
            <consortium name="DOE Joint Genome Institute"/>
            <person name="Curtis B.A."/>
            <person name="Tanifuji G."/>
            <person name="Burki F."/>
            <person name="Gruber A."/>
            <person name="Irimia M."/>
            <person name="Maruyama S."/>
            <person name="Arias M.C."/>
            <person name="Ball S.G."/>
            <person name="Gile G.H."/>
            <person name="Hirakawa Y."/>
            <person name="Hopkins J.F."/>
            <person name="Kuo A."/>
            <person name="Rensing S.A."/>
            <person name="Schmutz J."/>
            <person name="Symeonidi A."/>
            <person name="Elias M."/>
            <person name="Eveleigh R.J."/>
            <person name="Herman E.K."/>
            <person name="Klute M.J."/>
            <person name="Nakayama T."/>
            <person name="Obornik M."/>
            <person name="Reyes-Prieto A."/>
            <person name="Armbrust E.V."/>
            <person name="Aves S.J."/>
            <person name="Beiko R.G."/>
            <person name="Coutinho P."/>
            <person name="Dacks J.B."/>
            <person name="Durnford D.G."/>
            <person name="Fast N.M."/>
            <person name="Green B.R."/>
            <person name="Grisdale C.J."/>
            <person name="Hempel F."/>
            <person name="Henrissat B."/>
            <person name="Hoppner M.P."/>
            <person name="Ishida K."/>
            <person name="Kim E."/>
            <person name="Koreny L."/>
            <person name="Kroth P.G."/>
            <person name="Liu Y."/>
            <person name="Malik S.B."/>
            <person name="Maier U.G."/>
            <person name="McRose D."/>
            <person name="Mock T."/>
            <person name="Neilson J.A."/>
            <person name="Onodera N.T."/>
            <person name="Poole A.M."/>
            <person name="Pritham E.J."/>
            <person name="Richards T.A."/>
            <person name="Rocap G."/>
            <person name="Roy S.W."/>
            <person name="Sarai C."/>
            <person name="Schaack S."/>
            <person name="Shirato S."/>
            <person name="Slamovits C.H."/>
            <person name="Spencer D.F."/>
            <person name="Suzuki S."/>
            <person name="Worden A.Z."/>
            <person name="Zauner S."/>
            <person name="Barry K."/>
            <person name="Bell C."/>
            <person name="Bharti A.K."/>
            <person name="Crow J.A."/>
            <person name="Grimwood J."/>
            <person name="Kramer R."/>
            <person name="Lindquist E."/>
            <person name="Lucas S."/>
            <person name="Salamov A."/>
            <person name="McFadden G.I."/>
            <person name="Lane C.E."/>
            <person name="Keeling P.J."/>
            <person name="Gray M.W."/>
            <person name="Grigoriev I.V."/>
            <person name="Archibald J.M."/>
        </authorList>
    </citation>
    <scope>NUCLEOTIDE SEQUENCE</scope>
    <source>
        <strain evidence="6 8">CCMP2712</strain>
    </source>
</reference>
<dbReference type="OrthoDB" id="439808at2759"/>
<feature type="signal peptide" evidence="4">
    <location>
        <begin position="1"/>
        <end position="19"/>
    </location>
</feature>
<dbReference type="InterPro" id="IPR048289">
    <property type="entry name" value="RRM2_NsCP33-like"/>
</dbReference>
<dbReference type="PROSITE" id="PS50102">
    <property type="entry name" value="RRM"/>
    <property type="match status" value="1"/>
</dbReference>
<proteinExistence type="predicted"/>
<dbReference type="SUPFAM" id="SSF54928">
    <property type="entry name" value="RNA-binding domain, RBD"/>
    <property type="match status" value="1"/>
</dbReference>
<evidence type="ECO:0000256" key="2">
    <source>
        <dbReference type="PROSITE-ProRule" id="PRU00176"/>
    </source>
</evidence>
<dbReference type="Pfam" id="PF00076">
    <property type="entry name" value="RRM_1"/>
    <property type="match status" value="1"/>
</dbReference>
<dbReference type="Proteomes" id="UP000011087">
    <property type="component" value="Unassembled WGS sequence"/>
</dbReference>
<dbReference type="SMART" id="SM00360">
    <property type="entry name" value="RRM"/>
    <property type="match status" value="1"/>
</dbReference>
<dbReference type="InterPro" id="IPR052462">
    <property type="entry name" value="SLIRP/GR-RBP-like"/>
</dbReference>
<dbReference type="CDD" id="cd21608">
    <property type="entry name" value="RRM2_NsCP33_like"/>
    <property type="match status" value="1"/>
</dbReference>
<keyword evidence="8" id="KW-1185">Reference proteome</keyword>
<dbReference type="RefSeq" id="XP_005840983.1">
    <property type="nucleotide sequence ID" value="XM_005840926.1"/>
</dbReference>
<dbReference type="EnsemblProtists" id="EKX54003">
    <property type="protein sequence ID" value="EKX54003"/>
    <property type="gene ID" value="GUITHDRAFT_132430"/>
</dbReference>
<dbReference type="GO" id="GO:0003723">
    <property type="term" value="F:RNA binding"/>
    <property type="evidence" value="ECO:0007669"/>
    <property type="project" value="UniProtKB-UniRule"/>
</dbReference>
<feature type="region of interest" description="Disordered" evidence="3">
    <location>
        <begin position="132"/>
        <end position="162"/>
    </location>
</feature>
<evidence type="ECO:0000256" key="4">
    <source>
        <dbReference type="SAM" id="SignalP"/>
    </source>
</evidence>
<name>L1K0V7_GUITC</name>
<dbReference type="InterPro" id="IPR035979">
    <property type="entry name" value="RBD_domain_sf"/>
</dbReference>
<evidence type="ECO:0000256" key="3">
    <source>
        <dbReference type="SAM" id="MobiDB-lite"/>
    </source>
</evidence>
<sequence length="162" mass="18145">MASMLRKQTLCLLFSSTLAFSPSPSFLWKAPALQRASLSLRSPRLFSTTSMQMDKINDKKLFVSGIPFALSSEDLRETFEKFGPVEDSYVVKDRETGRSRGFAFITFSSKEAASQACSALNESDLGGRTVKVSFAKDRDDQPRGKQDRPRRTFKPRGSNNDE</sequence>
<keyword evidence="1 2" id="KW-0694">RNA-binding</keyword>
<dbReference type="KEGG" id="gtt:GUITHDRAFT_132430"/>
<evidence type="ECO:0000313" key="7">
    <source>
        <dbReference type="EnsemblProtists" id="EKX54003"/>
    </source>
</evidence>
<dbReference type="STRING" id="905079.L1K0V7"/>
<dbReference type="EMBL" id="JH992968">
    <property type="protein sequence ID" value="EKX54003.1"/>
    <property type="molecule type" value="Genomic_DNA"/>
</dbReference>
<evidence type="ECO:0000313" key="6">
    <source>
        <dbReference type="EMBL" id="EKX54003.1"/>
    </source>
</evidence>
<dbReference type="AlphaFoldDB" id="L1K0V7"/>
<dbReference type="PANTHER" id="PTHR48027">
    <property type="entry name" value="HETEROGENEOUS NUCLEAR RIBONUCLEOPROTEIN 87F-RELATED"/>
    <property type="match status" value="1"/>
</dbReference>
<reference evidence="7" key="3">
    <citation type="submission" date="2015-06" db="UniProtKB">
        <authorList>
            <consortium name="EnsemblProtists"/>
        </authorList>
    </citation>
    <scope>IDENTIFICATION</scope>
</reference>
<organism evidence="6">
    <name type="scientific">Guillardia theta (strain CCMP2712)</name>
    <name type="common">Cryptophyte</name>
    <dbReference type="NCBI Taxonomy" id="905079"/>
    <lineage>
        <taxon>Eukaryota</taxon>
        <taxon>Cryptophyceae</taxon>
        <taxon>Pyrenomonadales</taxon>
        <taxon>Geminigeraceae</taxon>
        <taxon>Guillardia</taxon>
    </lineage>
</organism>
<dbReference type="Gene3D" id="3.30.70.330">
    <property type="match status" value="1"/>
</dbReference>
<evidence type="ECO:0000259" key="5">
    <source>
        <dbReference type="PROSITE" id="PS50102"/>
    </source>
</evidence>
<reference evidence="8" key="2">
    <citation type="submission" date="2012-11" db="EMBL/GenBank/DDBJ databases">
        <authorList>
            <person name="Kuo A."/>
            <person name="Curtis B.A."/>
            <person name="Tanifuji G."/>
            <person name="Burki F."/>
            <person name="Gruber A."/>
            <person name="Irimia M."/>
            <person name="Maruyama S."/>
            <person name="Arias M.C."/>
            <person name="Ball S.G."/>
            <person name="Gile G.H."/>
            <person name="Hirakawa Y."/>
            <person name="Hopkins J.F."/>
            <person name="Rensing S.A."/>
            <person name="Schmutz J."/>
            <person name="Symeonidi A."/>
            <person name="Elias M."/>
            <person name="Eveleigh R.J."/>
            <person name="Herman E.K."/>
            <person name="Klute M.J."/>
            <person name="Nakayama T."/>
            <person name="Obornik M."/>
            <person name="Reyes-Prieto A."/>
            <person name="Armbrust E.V."/>
            <person name="Aves S.J."/>
            <person name="Beiko R.G."/>
            <person name="Coutinho P."/>
            <person name="Dacks J.B."/>
            <person name="Durnford D.G."/>
            <person name="Fast N.M."/>
            <person name="Green B.R."/>
            <person name="Grisdale C."/>
            <person name="Hempe F."/>
            <person name="Henrissat B."/>
            <person name="Hoppner M.P."/>
            <person name="Ishida K.-I."/>
            <person name="Kim E."/>
            <person name="Koreny L."/>
            <person name="Kroth P.G."/>
            <person name="Liu Y."/>
            <person name="Malik S.-B."/>
            <person name="Maier U.G."/>
            <person name="McRose D."/>
            <person name="Mock T."/>
            <person name="Neilson J.A."/>
            <person name="Onodera N.T."/>
            <person name="Poole A.M."/>
            <person name="Pritham E.J."/>
            <person name="Richards T.A."/>
            <person name="Rocap G."/>
            <person name="Roy S.W."/>
            <person name="Sarai C."/>
            <person name="Schaack S."/>
            <person name="Shirato S."/>
            <person name="Slamovits C.H."/>
            <person name="Spencer D.F."/>
            <person name="Suzuki S."/>
            <person name="Worden A.Z."/>
            <person name="Zauner S."/>
            <person name="Barry K."/>
            <person name="Bell C."/>
            <person name="Bharti A.K."/>
            <person name="Crow J.A."/>
            <person name="Grimwood J."/>
            <person name="Kramer R."/>
            <person name="Lindquist E."/>
            <person name="Lucas S."/>
            <person name="Salamov A."/>
            <person name="McFadden G.I."/>
            <person name="Lane C.E."/>
            <person name="Keeling P.J."/>
            <person name="Gray M.W."/>
            <person name="Grigoriev I.V."/>
            <person name="Archibald J.M."/>
        </authorList>
    </citation>
    <scope>NUCLEOTIDE SEQUENCE</scope>
    <source>
        <strain evidence="8">CCMP2712</strain>
    </source>
</reference>
<dbReference type="InterPro" id="IPR000504">
    <property type="entry name" value="RRM_dom"/>
</dbReference>
<dbReference type="OMA" id="KPRSELC"/>
<accession>L1K0V7</accession>